<feature type="transmembrane region" description="Helical" evidence="1">
    <location>
        <begin position="20"/>
        <end position="49"/>
    </location>
</feature>
<keyword evidence="1" id="KW-0472">Membrane</keyword>
<name>A0A0K2TXN3_LEPSM</name>
<organism evidence="2">
    <name type="scientific">Lepeophtheirus salmonis</name>
    <name type="common">Salmon louse</name>
    <name type="synonym">Caligus salmonis</name>
    <dbReference type="NCBI Taxonomy" id="72036"/>
    <lineage>
        <taxon>Eukaryota</taxon>
        <taxon>Metazoa</taxon>
        <taxon>Ecdysozoa</taxon>
        <taxon>Arthropoda</taxon>
        <taxon>Crustacea</taxon>
        <taxon>Multicrustacea</taxon>
        <taxon>Hexanauplia</taxon>
        <taxon>Copepoda</taxon>
        <taxon>Siphonostomatoida</taxon>
        <taxon>Caligidae</taxon>
        <taxon>Lepeophtheirus</taxon>
    </lineage>
</organism>
<sequence length="82" mass="9144">MVLPTLDGCTFVFFVYSDIFIAGLTLKASMMSSGFPLFGLSLLGLFLRLSPSAKRFLIRQTVALLTFKAFMMSEVVIPMRIK</sequence>
<accession>A0A0K2TXN3</accession>
<proteinExistence type="predicted"/>
<dbReference type="AlphaFoldDB" id="A0A0K2TXN3"/>
<keyword evidence="1" id="KW-1133">Transmembrane helix</keyword>
<evidence type="ECO:0000256" key="1">
    <source>
        <dbReference type="SAM" id="Phobius"/>
    </source>
</evidence>
<dbReference type="EMBL" id="HACA01013076">
    <property type="protein sequence ID" value="CDW30437.1"/>
    <property type="molecule type" value="Transcribed_RNA"/>
</dbReference>
<reference evidence="2" key="1">
    <citation type="submission" date="2014-05" db="EMBL/GenBank/DDBJ databases">
        <authorList>
            <person name="Chronopoulou M."/>
        </authorList>
    </citation>
    <scope>NUCLEOTIDE SEQUENCE</scope>
    <source>
        <tissue evidence="2">Whole organism</tissue>
    </source>
</reference>
<protein>
    <submittedName>
        <fullName evidence="2">Uncharacterized protein</fullName>
    </submittedName>
</protein>
<evidence type="ECO:0000313" key="2">
    <source>
        <dbReference type="EMBL" id="CDW30437.1"/>
    </source>
</evidence>
<keyword evidence="1" id="KW-0812">Transmembrane</keyword>